<feature type="transmembrane region" description="Helical" evidence="1">
    <location>
        <begin position="106"/>
        <end position="127"/>
    </location>
</feature>
<dbReference type="Proteomes" id="UP000001880">
    <property type="component" value="Chromosome"/>
</dbReference>
<evidence type="ECO:0000313" key="3">
    <source>
        <dbReference type="Proteomes" id="UP000001880"/>
    </source>
</evidence>
<name>D0LH38_HALO1</name>
<keyword evidence="3" id="KW-1185">Reference proteome</keyword>
<keyword evidence="1" id="KW-1133">Transmembrane helix</keyword>
<gene>
    <name evidence="2" type="ordered locus">Hoch_5706</name>
</gene>
<evidence type="ECO:0000256" key="1">
    <source>
        <dbReference type="SAM" id="Phobius"/>
    </source>
</evidence>
<organism evidence="2 3">
    <name type="scientific">Haliangium ochraceum (strain DSM 14365 / JCM 11303 / SMP-2)</name>
    <dbReference type="NCBI Taxonomy" id="502025"/>
    <lineage>
        <taxon>Bacteria</taxon>
        <taxon>Pseudomonadati</taxon>
        <taxon>Myxococcota</taxon>
        <taxon>Polyangia</taxon>
        <taxon>Haliangiales</taxon>
        <taxon>Kofleriaceae</taxon>
        <taxon>Haliangium</taxon>
    </lineage>
</organism>
<dbReference type="KEGG" id="hoh:Hoch_5706"/>
<dbReference type="HOGENOM" id="CLU_1832387_0_0_7"/>
<keyword evidence="1" id="KW-0812">Transmembrane</keyword>
<dbReference type="EMBL" id="CP001804">
    <property type="protein sequence ID" value="ACY18183.1"/>
    <property type="molecule type" value="Genomic_DNA"/>
</dbReference>
<protein>
    <submittedName>
        <fullName evidence="2">Uncharacterized protein</fullName>
    </submittedName>
</protein>
<keyword evidence="1" id="KW-0472">Membrane</keyword>
<reference evidence="2 3" key="1">
    <citation type="journal article" date="2010" name="Stand. Genomic Sci.">
        <title>Complete genome sequence of Haliangium ochraceum type strain (SMP-2).</title>
        <authorList>
            <consortium name="US DOE Joint Genome Institute (JGI-PGF)"/>
            <person name="Ivanova N."/>
            <person name="Daum C."/>
            <person name="Lang E."/>
            <person name="Abt B."/>
            <person name="Kopitz M."/>
            <person name="Saunders E."/>
            <person name="Lapidus A."/>
            <person name="Lucas S."/>
            <person name="Glavina Del Rio T."/>
            <person name="Nolan M."/>
            <person name="Tice H."/>
            <person name="Copeland A."/>
            <person name="Cheng J.F."/>
            <person name="Chen F."/>
            <person name="Bruce D."/>
            <person name="Goodwin L."/>
            <person name="Pitluck S."/>
            <person name="Mavromatis K."/>
            <person name="Pati A."/>
            <person name="Mikhailova N."/>
            <person name="Chen A."/>
            <person name="Palaniappan K."/>
            <person name="Land M."/>
            <person name="Hauser L."/>
            <person name="Chang Y.J."/>
            <person name="Jeffries C.D."/>
            <person name="Detter J.C."/>
            <person name="Brettin T."/>
            <person name="Rohde M."/>
            <person name="Goker M."/>
            <person name="Bristow J."/>
            <person name="Markowitz V."/>
            <person name="Eisen J.A."/>
            <person name="Hugenholtz P."/>
            <person name="Kyrpides N.C."/>
            <person name="Klenk H.P."/>
        </authorList>
    </citation>
    <scope>NUCLEOTIDE SEQUENCE [LARGE SCALE GENOMIC DNA]</scope>
    <source>
        <strain evidence="3">DSM 14365 / CIP 107738 / JCM 11303 / AJ 13395 / SMP-2</strain>
    </source>
</reference>
<feature type="transmembrane region" description="Helical" evidence="1">
    <location>
        <begin position="68"/>
        <end position="86"/>
    </location>
</feature>
<proteinExistence type="predicted"/>
<accession>D0LH38</accession>
<dbReference type="AlphaFoldDB" id="D0LH38"/>
<evidence type="ECO:0000313" key="2">
    <source>
        <dbReference type="EMBL" id="ACY18183.1"/>
    </source>
</evidence>
<feature type="transmembrane region" description="Helical" evidence="1">
    <location>
        <begin position="39"/>
        <end position="56"/>
    </location>
</feature>
<sequence>MFRLLSWTSAAIVAGSLALVRWGDRLGTPPGPPVKWERMVVGALLLALAAALALSVSGRKRIPPSWTARGVALVCSLAVVALAFYMRMDAVAMGPGIAADLLGGQGWLWLLVGGSMATGSALGTLALKPPTPPKKPRRRR</sequence>